<dbReference type="InterPro" id="IPR036291">
    <property type="entry name" value="NAD(P)-bd_dom_sf"/>
</dbReference>
<evidence type="ECO:0000256" key="1">
    <source>
        <dbReference type="ARBA" id="ARBA00001947"/>
    </source>
</evidence>
<protein>
    <submittedName>
        <fullName evidence="5">Zinc-binding dehydrogenase</fullName>
    </submittedName>
</protein>
<name>A0A401N0V1_RHOER</name>
<dbReference type="SMART" id="SM00829">
    <property type="entry name" value="PKS_ER"/>
    <property type="match status" value="1"/>
</dbReference>
<dbReference type="InterPro" id="IPR013154">
    <property type="entry name" value="ADH-like_N"/>
</dbReference>
<evidence type="ECO:0000256" key="4">
    <source>
        <dbReference type="ARBA" id="ARBA00023002"/>
    </source>
</evidence>
<keyword evidence="3" id="KW-0862">Zinc</keyword>
<gene>
    <name evidence="5" type="ORF">I3517_14300</name>
</gene>
<keyword evidence="6" id="KW-1185">Reference proteome</keyword>
<proteinExistence type="predicted"/>
<dbReference type="Gene3D" id="3.90.180.10">
    <property type="entry name" value="Medium-chain alcohol dehydrogenases, catalytic domain"/>
    <property type="match status" value="1"/>
</dbReference>
<dbReference type="OMA" id="ASESHYW"/>
<dbReference type="Proteomes" id="UP000627573">
    <property type="component" value="Unassembled WGS sequence"/>
</dbReference>
<keyword evidence="4" id="KW-0560">Oxidoreductase</keyword>
<dbReference type="Gene3D" id="3.40.50.720">
    <property type="entry name" value="NAD(P)-binding Rossmann-like Domain"/>
    <property type="match status" value="1"/>
</dbReference>
<organism evidence="5 6">
    <name type="scientific">Rhodococcus erythropolis</name>
    <name type="common">Arthrobacter picolinophilus</name>
    <dbReference type="NCBI Taxonomy" id="1833"/>
    <lineage>
        <taxon>Bacteria</taxon>
        <taxon>Bacillati</taxon>
        <taxon>Actinomycetota</taxon>
        <taxon>Actinomycetes</taxon>
        <taxon>Mycobacteriales</taxon>
        <taxon>Nocardiaceae</taxon>
        <taxon>Rhodococcus</taxon>
        <taxon>Rhodococcus erythropolis group</taxon>
    </lineage>
</organism>
<dbReference type="GO" id="GO:0016491">
    <property type="term" value="F:oxidoreductase activity"/>
    <property type="evidence" value="ECO:0007669"/>
    <property type="project" value="UniProtKB-KW"/>
</dbReference>
<comment type="caution">
    <text evidence="5">The sequence shown here is derived from an EMBL/GenBank/DDBJ whole genome shotgun (WGS) entry which is preliminary data.</text>
</comment>
<evidence type="ECO:0000256" key="3">
    <source>
        <dbReference type="ARBA" id="ARBA00022833"/>
    </source>
</evidence>
<dbReference type="InterPro" id="IPR050129">
    <property type="entry name" value="Zn_alcohol_dh"/>
</dbReference>
<keyword evidence="2" id="KW-0479">Metal-binding</keyword>
<dbReference type="GO" id="GO:0046872">
    <property type="term" value="F:metal ion binding"/>
    <property type="evidence" value="ECO:0007669"/>
    <property type="project" value="UniProtKB-KW"/>
</dbReference>
<accession>A0A401N0V1</accession>
<dbReference type="SUPFAM" id="SSF51735">
    <property type="entry name" value="NAD(P)-binding Rossmann-fold domains"/>
    <property type="match status" value="1"/>
</dbReference>
<dbReference type="EMBL" id="JAECSB010000044">
    <property type="protein sequence ID" value="MBH5143781.1"/>
    <property type="molecule type" value="Genomic_DNA"/>
</dbReference>
<dbReference type="AlphaFoldDB" id="A0A401N0V1"/>
<evidence type="ECO:0000256" key="2">
    <source>
        <dbReference type="ARBA" id="ARBA00022723"/>
    </source>
</evidence>
<dbReference type="InterPro" id="IPR011032">
    <property type="entry name" value="GroES-like_sf"/>
</dbReference>
<dbReference type="Pfam" id="PF08240">
    <property type="entry name" value="ADH_N"/>
    <property type="match status" value="1"/>
</dbReference>
<reference evidence="5 6" key="1">
    <citation type="submission" date="2020-12" db="EMBL/GenBank/DDBJ databases">
        <title>Draft genome sequence of furan degrading bacterial strain FUR100.</title>
        <authorList>
            <person name="Woiski C."/>
        </authorList>
    </citation>
    <scope>NUCLEOTIDE SEQUENCE [LARGE SCALE GENOMIC DNA]</scope>
    <source>
        <strain evidence="5 6">FUR100</strain>
    </source>
</reference>
<sequence>MSKYEIPEYSRAAVITEFGGDLEVREVPIPELEPGGALVRIEAATVCGSDVHVWDGSLSAGGIRPIVPPVIPGHEMTGRVVALGEGRVPLVGGGDVAVGDRIVFGPGRCGSCYFCAVANQPSLCANRKHYGDNCEQYPYLVGSFSEYTYVYPSSRKVLVPDNVKSEWSSAGSCALRTVFNAYERLGRIQPWQTVVIQGAGPLGLFATALAAQSGAERIIVVGAPDARLKLATAWGAHDVVSVEDASSSEDRVAAVRELTGGHGAEIVQEWSGGRTAFAEGLDMVRRGGRFLIGGQVGPQLAEIQPSKIMRNHLDIIGSMSASESHYWQAMKFLSSTQDRFDFDQMLTGRYGLHQVSNALRAMQDLSAIKPVIDPTLTESGQQ</sequence>
<dbReference type="PANTHER" id="PTHR43401">
    <property type="entry name" value="L-THREONINE 3-DEHYDROGENASE"/>
    <property type="match status" value="1"/>
</dbReference>
<dbReference type="Pfam" id="PF00107">
    <property type="entry name" value="ADH_zinc_N"/>
    <property type="match status" value="1"/>
</dbReference>
<dbReference type="SUPFAM" id="SSF50129">
    <property type="entry name" value="GroES-like"/>
    <property type="match status" value="1"/>
</dbReference>
<comment type="cofactor">
    <cofactor evidence="1">
        <name>Zn(2+)</name>
        <dbReference type="ChEBI" id="CHEBI:29105"/>
    </cofactor>
</comment>
<dbReference type="PANTHER" id="PTHR43401:SF2">
    <property type="entry name" value="L-THREONINE 3-DEHYDROGENASE"/>
    <property type="match status" value="1"/>
</dbReference>
<dbReference type="CDD" id="cd08231">
    <property type="entry name" value="MDR_TM0436_like"/>
    <property type="match status" value="1"/>
</dbReference>
<dbReference type="RefSeq" id="WP_020906227.1">
    <property type="nucleotide sequence ID" value="NZ_BHXB01000001.1"/>
</dbReference>
<dbReference type="InterPro" id="IPR020843">
    <property type="entry name" value="ER"/>
</dbReference>
<dbReference type="InterPro" id="IPR013149">
    <property type="entry name" value="ADH-like_C"/>
</dbReference>
<evidence type="ECO:0000313" key="6">
    <source>
        <dbReference type="Proteomes" id="UP000627573"/>
    </source>
</evidence>
<evidence type="ECO:0000313" key="5">
    <source>
        <dbReference type="EMBL" id="MBH5143781.1"/>
    </source>
</evidence>